<dbReference type="Gene3D" id="3.60.10.10">
    <property type="entry name" value="Endonuclease/exonuclease/phosphatase"/>
    <property type="match status" value="1"/>
</dbReference>
<proteinExistence type="predicted"/>
<dbReference type="InterPro" id="IPR005135">
    <property type="entry name" value="Endo/exonuclease/phosphatase"/>
</dbReference>
<gene>
    <name evidence="2" type="ORF">IU514_06855</name>
</gene>
<dbReference type="PANTHER" id="PTHR14859:SF15">
    <property type="entry name" value="ENDONUCLEASE_EXONUCLEASE_PHOSPHATASE DOMAIN-CONTAINING PROTEIN"/>
    <property type="match status" value="1"/>
</dbReference>
<dbReference type="GO" id="GO:0004519">
    <property type="term" value="F:endonuclease activity"/>
    <property type="evidence" value="ECO:0007669"/>
    <property type="project" value="UniProtKB-KW"/>
</dbReference>
<keyword evidence="3" id="KW-1185">Reference proteome</keyword>
<keyword evidence="2" id="KW-0378">Hydrolase</keyword>
<dbReference type="SUPFAM" id="SSF56219">
    <property type="entry name" value="DNase I-like"/>
    <property type="match status" value="1"/>
</dbReference>
<name>A0ABS0B4V4_9GAMM</name>
<dbReference type="RefSeq" id="WP_194930331.1">
    <property type="nucleotide sequence ID" value="NZ_JADLZT010000003.1"/>
</dbReference>
<protein>
    <submittedName>
        <fullName evidence="2">Endonuclease/exonuclease/phosphatase family protein</fullName>
    </submittedName>
</protein>
<dbReference type="PANTHER" id="PTHR14859">
    <property type="entry name" value="CALCOFLUOR WHITE HYPERSENSITIVE PROTEIN PRECURSOR"/>
    <property type="match status" value="1"/>
</dbReference>
<feature type="domain" description="Endonuclease/exonuclease/phosphatase" evidence="1">
    <location>
        <begin position="55"/>
        <end position="286"/>
    </location>
</feature>
<dbReference type="InterPro" id="IPR036691">
    <property type="entry name" value="Endo/exonu/phosph_ase_sf"/>
</dbReference>
<evidence type="ECO:0000313" key="3">
    <source>
        <dbReference type="Proteomes" id="UP001429984"/>
    </source>
</evidence>
<dbReference type="EMBL" id="JADLZT010000003">
    <property type="protein sequence ID" value="MBF6023743.1"/>
    <property type="molecule type" value="Genomic_DNA"/>
</dbReference>
<dbReference type="InterPro" id="IPR051916">
    <property type="entry name" value="GPI-anchor_lipid_remodeler"/>
</dbReference>
<reference evidence="2 3" key="1">
    <citation type="submission" date="2020-11" db="EMBL/GenBank/DDBJ databases">
        <title>Draft Genome Sequence and Secondary Metabolite Biosynthetic Potential of the Lysobacter niastensis Type strain DSM 18481.</title>
        <authorList>
            <person name="Turrini P."/>
            <person name="Artuso I."/>
            <person name="Tescari M."/>
            <person name="Lugli G.A."/>
            <person name="Frangipani E."/>
            <person name="Ventura M."/>
            <person name="Visca P."/>
        </authorList>
    </citation>
    <scope>NUCLEOTIDE SEQUENCE [LARGE SCALE GENOMIC DNA]</scope>
    <source>
        <strain evidence="2 3">DSM 18481</strain>
    </source>
</reference>
<keyword evidence="2" id="KW-0540">Nuclease</keyword>
<comment type="caution">
    <text evidence="2">The sequence shown here is derived from an EMBL/GenBank/DDBJ whole genome shotgun (WGS) entry which is preliminary data.</text>
</comment>
<evidence type="ECO:0000313" key="2">
    <source>
        <dbReference type="EMBL" id="MBF6023743.1"/>
    </source>
</evidence>
<organism evidence="2 3">
    <name type="scientific">Lysobacter niastensis</name>
    <dbReference type="NCBI Taxonomy" id="380629"/>
    <lineage>
        <taxon>Bacteria</taxon>
        <taxon>Pseudomonadati</taxon>
        <taxon>Pseudomonadota</taxon>
        <taxon>Gammaproteobacteria</taxon>
        <taxon>Lysobacterales</taxon>
        <taxon>Lysobacteraceae</taxon>
        <taxon>Lysobacter</taxon>
    </lineage>
</organism>
<evidence type="ECO:0000259" key="1">
    <source>
        <dbReference type="Pfam" id="PF03372"/>
    </source>
</evidence>
<accession>A0ABS0B4V4</accession>
<sequence length="302" mass="33564">MNEGGHAQRKGAAAAAWRWLRMSNALLVLCLVACRSMAPGDAESPSRDADALDIVTLNLWHDQGDWPRRQPLIVDTLRRLQPDVIVLQEVLQDTGLPNQAGELARQLGYQWHFVSVDPPGRTRRYGNAILARKLLAHGEQPLRPADDYRIAGWVRAEIHGRPLNVYAVHLNFSDATGATRAQQISDLLAFVDATRGDAPAVIAGDFNTTADRPELAPLRTGYFDAYEARHPAAKTNAAEYVTLNPHYHAAPQRIDLVFAQRDTFTPLQSQRILDRPGEDGLWASDHFGVQARLRWNGPGKRP</sequence>
<dbReference type="Proteomes" id="UP001429984">
    <property type="component" value="Unassembled WGS sequence"/>
</dbReference>
<dbReference type="Pfam" id="PF03372">
    <property type="entry name" value="Exo_endo_phos"/>
    <property type="match status" value="1"/>
</dbReference>
<keyword evidence="2" id="KW-0255">Endonuclease</keyword>